<name>A0ABU9DTG7_9BACL</name>
<sequence length="263" mass="29918">MINSQFLQDTFYIRQEDPEQLLWSSPAAELLQPGVMNSFLELYGQRIKALEPAAAAVYMGSWLGFLALGQQYVLSAHNRCLDMSLDNLVIQLYEKDSYTLVSFKLGEGPEGSAPEELSAREGWLGATLEALYGCTLRPLLAAIAEASGVEIGQLWGQFPTKFNYYIDYLTSGDSPAELKERIQEDYRYLRQELPAEVFGRKKNPLDVKVRMIESLKEPGKQMRMKNACCLYYRTEGGQYCYSCPRMKEEERAKRREQARAATV</sequence>
<proteinExistence type="predicted"/>
<dbReference type="RefSeq" id="WP_341419111.1">
    <property type="nucleotide sequence ID" value="NZ_JBBPCC010000025.1"/>
</dbReference>
<organism evidence="2 3">
    <name type="scientific">Paenibacillus filicis</name>
    <dbReference type="NCBI Taxonomy" id="669464"/>
    <lineage>
        <taxon>Bacteria</taxon>
        <taxon>Bacillati</taxon>
        <taxon>Bacillota</taxon>
        <taxon>Bacilli</taxon>
        <taxon>Bacillales</taxon>
        <taxon>Paenibacillaceae</taxon>
        <taxon>Paenibacillus</taxon>
    </lineage>
</organism>
<reference evidence="2 3" key="1">
    <citation type="submission" date="2024-04" db="EMBL/GenBank/DDBJ databases">
        <title>draft genome sequnece of Paenibacillus filicis.</title>
        <authorList>
            <person name="Kim D.-U."/>
        </authorList>
    </citation>
    <scope>NUCLEOTIDE SEQUENCE [LARGE SCALE GENOMIC DNA]</scope>
    <source>
        <strain evidence="2 3">KACC14197</strain>
    </source>
</reference>
<feature type="domain" description="Ferric siderophore reductase C-terminal" evidence="1">
    <location>
        <begin position="227"/>
        <end position="245"/>
    </location>
</feature>
<evidence type="ECO:0000313" key="3">
    <source>
        <dbReference type="Proteomes" id="UP001469365"/>
    </source>
</evidence>
<dbReference type="EMBL" id="JBBPCC010000025">
    <property type="protein sequence ID" value="MEK8131984.1"/>
    <property type="molecule type" value="Genomic_DNA"/>
</dbReference>
<dbReference type="Proteomes" id="UP001469365">
    <property type="component" value="Unassembled WGS sequence"/>
</dbReference>
<accession>A0ABU9DTG7</accession>
<keyword evidence="3" id="KW-1185">Reference proteome</keyword>
<evidence type="ECO:0000259" key="1">
    <source>
        <dbReference type="Pfam" id="PF11575"/>
    </source>
</evidence>
<gene>
    <name evidence="2" type="ORF">WMW72_29155</name>
</gene>
<evidence type="ECO:0000313" key="2">
    <source>
        <dbReference type="EMBL" id="MEK8131984.1"/>
    </source>
</evidence>
<dbReference type="Pfam" id="PF11575">
    <property type="entry name" value="FhuF_C"/>
    <property type="match status" value="1"/>
</dbReference>
<protein>
    <submittedName>
        <fullName evidence="2">(2Fe-2S)-binding protein</fullName>
    </submittedName>
</protein>
<comment type="caution">
    <text evidence="2">The sequence shown here is derived from an EMBL/GenBank/DDBJ whole genome shotgun (WGS) entry which is preliminary data.</text>
</comment>
<dbReference type="InterPro" id="IPR024726">
    <property type="entry name" value="FhuF_C"/>
</dbReference>